<reference evidence="3 4" key="1">
    <citation type="submission" date="2016-06" db="EMBL/GenBank/DDBJ databases">
        <authorList>
            <person name="Kjaerup R.B."/>
            <person name="Dalgaard T.S."/>
            <person name="Juul-Madsen H.R."/>
        </authorList>
    </citation>
    <scope>NUCLEOTIDE SEQUENCE [LARGE SCALE GENOMIC DNA]</scope>
    <source>
        <strain evidence="3 4">373-A1</strain>
    </source>
</reference>
<keyword evidence="1" id="KW-0732">Signal</keyword>
<dbReference type="AlphaFoldDB" id="A0A174WP56"/>
<evidence type="ECO:0000256" key="1">
    <source>
        <dbReference type="SAM" id="SignalP"/>
    </source>
</evidence>
<gene>
    <name evidence="3" type="ORF">CP373A1_14095</name>
</gene>
<feature type="chain" id="PRO_5009821449" description="Cell wall hydrolase SleB domain-containing protein" evidence="1">
    <location>
        <begin position="27"/>
        <end position="189"/>
    </location>
</feature>
<dbReference type="GO" id="GO:0016787">
    <property type="term" value="F:hydrolase activity"/>
    <property type="evidence" value="ECO:0007669"/>
    <property type="project" value="InterPro"/>
</dbReference>
<sequence length="189" mass="21149">MKKFMCQFTLCLALLSLFCSAIPAKAIVMGNTSSYDITLEEINIVNKLNNINTEETVEVFNHGQEKIYITQCDIDLMAKLVYAESRGEPFEGKVAVASVVLNRLLNPGFPNSIEGVIFQTNAFSCVRNRDIKANPDQSCYDAVYEAINGTDPTNEALYFYNPAIATCSWMKQTQKKDTKSIGNHVFFKC</sequence>
<dbReference type="Pfam" id="PF07486">
    <property type="entry name" value="Hydrolase_2"/>
    <property type="match status" value="1"/>
</dbReference>
<dbReference type="Gene3D" id="1.10.10.2520">
    <property type="entry name" value="Cell wall hydrolase SleB, domain 1"/>
    <property type="match status" value="1"/>
</dbReference>
<name>A0A174WP56_9CLOT</name>
<keyword evidence="4" id="KW-1185">Reference proteome</keyword>
<dbReference type="OrthoDB" id="9785345at2"/>
<feature type="signal peptide" evidence="1">
    <location>
        <begin position="1"/>
        <end position="26"/>
    </location>
</feature>
<dbReference type="Gene3D" id="6.20.240.60">
    <property type="match status" value="1"/>
</dbReference>
<dbReference type="InterPro" id="IPR042047">
    <property type="entry name" value="SleB_dom1"/>
</dbReference>
<accession>A0A174WP56</accession>
<dbReference type="Proteomes" id="UP000092714">
    <property type="component" value="Unassembled WGS sequence"/>
</dbReference>
<dbReference type="RefSeq" id="WP_055185073.1">
    <property type="nucleotide sequence ID" value="NZ_CABHIH010000006.1"/>
</dbReference>
<protein>
    <recommendedName>
        <fullName evidence="2">Cell wall hydrolase SleB domain-containing protein</fullName>
    </recommendedName>
</protein>
<dbReference type="InterPro" id="IPR011105">
    <property type="entry name" value="Cell_wall_hydrolase_SleB"/>
</dbReference>
<dbReference type="EMBL" id="MAPZ01000026">
    <property type="protein sequence ID" value="OBY09794.1"/>
    <property type="molecule type" value="Genomic_DNA"/>
</dbReference>
<organism evidence="3 4">
    <name type="scientific">Clostridium paraputrificum</name>
    <dbReference type="NCBI Taxonomy" id="29363"/>
    <lineage>
        <taxon>Bacteria</taxon>
        <taxon>Bacillati</taxon>
        <taxon>Bacillota</taxon>
        <taxon>Clostridia</taxon>
        <taxon>Eubacteriales</taxon>
        <taxon>Clostridiaceae</taxon>
        <taxon>Clostridium</taxon>
    </lineage>
</organism>
<dbReference type="eggNOG" id="COG3773">
    <property type="taxonomic scope" value="Bacteria"/>
</dbReference>
<evidence type="ECO:0000313" key="4">
    <source>
        <dbReference type="Proteomes" id="UP000092714"/>
    </source>
</evidence>
<proteinExistence type="predicted"/>
<comment type="caution">
    <text evidence="3">The sequence shown here is derived from an EMBL/GenBank/DDBJ whole genome shotgun (WGS) entry which is preliminary data.</text>
</comment>
<evidence type="ECO:0000313" key="3">
    <source>
        <dbReference type="EMBL" id="OBY09794.1"/>
    </source>
</evidence>
<feature type="domain" description="Cell wall hydrolase SleB" evidence="2">
    <location>
        <begin position="87"/>
        <end position="187"/>
    </location>
</feature>
<evidence type="ECO:0000259" key="2">
    <source>
        <dbReference type="Pfam" id="PF07486"/>
    </source>
</evidence>